<sequence length="112" mass="13366">MKQHNAHQNNHSFSEKVLQEGAEDGTSRIEKKKNKKHNSYSLNKLYETKREELEKAKMEREAQIQAKKEERERATAQRKSWREKMLKKTRSGQPVMKYRVEHILESLQNSIT</sequence>
<comment type="caution">
    <text evidence="2">The sequence shown here is derived from an EMBL/GenBank/DDBJ whole genome shotgun (WGS) entry which is preliminary data.</text>
</comment>
<dbReference type="PANTHER" id="PTHR15657:SF1">
    <property type="entry name" value="THYROID TRANSCRIPTION FACTOR 1-ASSOCIATED PROTEIN 26"/>
    <property type="match status" value="1"/>
</dbReference>
<gene>
    <name evidence="2" type="ORF">Syun_028962</name>
</gene>
<protein>
    <recommendedName>
        <fullName evidence="4">rRNA-processing protein FYV7</fullName>
    </recommendedName>
</protein>
<feature type="region of interest" description="Disordered" evidence="1">
    <location>
        <begin position="61"/>
        <end position="93"/>
    </location>
</feature>
<feature type="compositionally biased region" description="Polar residues" evidence="1">
    <location>
        <begin position="1"/>
        <end position="12"/>
    </location>
</feature>
<dbReference type="EMBL" id="JBBNAF010000013">
    <property type="protein sequence ID" value="KAK9086568.1"/>
    <property type="molecule type" value="Genomic_DNA"/>
</dbReference>
<dbReference type="InterPro" id="IPR013730">
    <property type="entry name" value="Fyv7/TAP26"/>
</dbReference>
<accession>A0AAP0E7R3</accession>
<dbReference type="AlphaFoldDB" id="A0AAP0E7R3"/>
<dbReference type="Pfam" id="PF08524">
    <property type="entry name" value="rRNA_processing"/>
    <property type="match status" value="1"/>
</dbReference>
<proteinExistence type="predicted"/>
<dbReference type="PANTHER" id="PTHR15657">
    <property type="entry name" value="THYROID TRANSCRIPTION FACTOR 1-ASSOCIATED PROTEIN 26"/>
    <property type="match status" value="1"/>
</dbReference>
<organism evidence="2 3">
    <name type="scientific">Stephania yunnanensis</name>
    <dbReference type="NCBI Taxonomy" id="152371"/>
    <lineage>
        <taxon>Eukaryota</taxon>
        <taxon>Viridiplantae</taxon>
        <taxon>Streptophyta</taxon>
        <taxon>Embryophyta</taxon>
        <taxon>Tracheophyta</taxon>
        <taxon>Spermatophyta</taxon>
        <taxon>Magnoliopsida</taxon>
        <taxon>Ranunculales</taxon>
        <taxon>Menispermaceae</taxon>
        <taxon>Menispermoideae</taxon>
        <taxon>Cissampelideae</taxon>
        <taxon>Stephania</taxon>
    </lineage>
</organism>
<evidence type="ECO:0000256" key="1">
    <source>
        <dbReference type="SAM" id="MobiDB-lite"/>
    </source>
</evidence>
<keyword evidence="3" id="KW-1185">Reference proteome</keyword>
<evidence type="ECO:0000313" key="3">
    <source>
        <dbReference type="Proteomes" id="UP001420932"/>
    </source>
</evidence>
<dbReference type="GO" id="GO:0005634">
    <property type="term" value="C:nucleus"/>
    <property type="evidence" value="ECO:0007669"/>
    <property type="project" value="TreeGrafter"/>
</dbReference>
<feature type="region of interest" description="Disordered" evidence="1">
    <location>
        <begin position="1"/>
        <end position="43"/>
    </location>
</feature>
<feature type="compositionally biased region" description="Basic and acidic residues" evidence="1">
    <location>
        <begin position="61"/>
        <end position="86"/>
    </location>
</feature>
<evidence type="ECO:0008006" key="4">
    <source>
        <dbReference type="Google" id="ProtNLM"/>
    </source>
</evidence>
<reference evidence="2 3" key="1">
    <citation type="submission" date="2024-01" db="EMBL/GenBank/DDBJ databases">
        <title>Genome assemblies of Stephania.</title>
        <authorList>
            <person name="Yang L."/>
        </authorList>
    </citation>
    <scope>NUCLEOTIDE SEQUENCE [LARGE SCALE GENOMIC DNA]</scope>
    <source>
        <strain evidence="2">YNDBR</strain>
        <tissue evidence="2">Leaf</tissue>
    </source>
</reference>
<evidence type="ECO:0000313" key="2">
    <source>
        <dbReference type="EMBL" id="KAK9086568.1"/>
    </source>
</evidence>
<name>A0AAP0E7R3_9MAGN</name>
<dbReference type="Proteomes" id="UP001420932">
    <property type="component" value="Unassembled WGS sequence"/>
</dbReference>